<name>A0A6J1K524_CUCMA</name>
<evidence type="ECO:0000256" key="8">
    <source>
        <dbReference type="ARBA" id="ARBA00022691"/>
    </source>
</evidence>
<keyword evidence="7" id="KW-0808">Transferase</keyword>
<evidence type="ECO:0000256" key="4">
    <source>
        <dbReference type="ARBA" id="ARBA00022490"/>
    </source>
</evidence>
<dbReference type="InterPro" id="IPR013785">
    <property type="entry name" value="Aldolase_TIM"/>
</dbReference>
<dbReference type="PANTHER" id="PTHR30544">
    <property type="entry name" value="23S RRNA METHYLTRANSFERASE"/>
    <property type="match status" value="1"/>
</dbReference>
<dbReference type="Pfam" id="PF04055">
    <property type="entry name" value="Radical_SAM"/>
    <property type="match status" value="1"/>
</dbReference>
<reference evidence="15" key="1">
    <citation type="submission" date="2025-08" db="UniProtKB">
        <authorList>
            <consortium name="RefSeq"/>
        </authorList>
    </citation>
    <scope>IDENTIFICATION</scope>
    <source>
        <tissue evidence="15">Young leaves</tissue>
    </source>
</reference>
<dbReference type="Proteomes" id="UP000504608">
    <property type="component" value="Unplaced"/>
</dbReference>
<feature type="region of interest" description="Disordered" evidence="12">
    <location>
        <begin position="21"/>
        <end position="53"/>
    </location>
</feature>
<dbReference type="InterPro" id="IPR058240">
    <property type="entry name" value="rSAM_sf"/>
</dbReference>
<feature type="domain" description="Radical SAM core" evidence="13">
    <location>
        <begin position="214"/>
        <end position="447"/>
    </location>
</feature>
<dbReference type="OrthoDB" id="538249at2759"/>
<evidence type="ECO:0000256" key="9">
    <source>
        <dbReference type="ARBA" id="ARBA00022723"/>
    </source>
</evidence>
<dbReference type="InterPro" id="IPR027492">
    <property type="entry name" value="RNA_MTrfase_RlmN"/>
</dbReference>
<dbReference type="RefSeq" id="XP_022996536.1">
    <property type="nucleotide sequence ID" value="XM_023140768.1"/>
</dbReference>
<dbReference type="GO" id="GO:0005737">
    <property type="term" value="C:cytoplasm"/>
    <property type="evidence" value="ECO:0007669"/>
    <property type="project" value="UniProtKB-SubCell"/>
</dbReference>
<evidence type="ECO:0000256" key="6">
    <source>
        <dbReference type="ARBA" id="ARBA00022603"/>
    </source>
</evidence>
<evidence type="ECO:0000256" key="11">
    <source>
        <dbReference type="ARBA" id="ARBA00023014"/>
    </source>
</evidence>
<evidence type="ECO:0000313" key="14">
    <source>
        <dbReference type="Proteomes" id="UP000504608"/>
    </source>
</evidence>
<keyword evidence="5" id="KW-0698">rRNA processing</keyword>
<dbReference type="GO" id="GO:0051539">
    <property type="term" value="F:4 iron, 4 sulfur cluster binding"/>
    <property type="evidence" value="ECO:0007669"/>
    <property type="project" value="UniProtKB-KW"/>
</dbReference>
<accession>A0A6J1K524</accession>
<keyword evidence="8" id="KW-0949">S-adenosyl-L-methionine</keyword>
<dbReference type="PROSITE" id="PS51918">
    <property type="entry name" value="RADICAL_SAM"/>
    <property type="match status" value="1"/>
</dbReference>
<dbReference type="InterPro" id="IPR040072">
    <property type="entry name" value="Methyltransferase_A"/>
</dbReference>
<feature type="compositionally biased region" description="Low complexity" evidence="12">
    <location>
        <begin position="24"/>
        <end position="52"/>
    </location>
</feature>
<keyword evidence="4" id="KW-0963">Cytoplasm</keyword>
<proteinExistence type="predicted"/>
<keyword evidence="11" id="KW-0411">Iron-sulfur</keyword>
<evidence type="ECO:0000256" key="12">
    <source>
        <dbReference type="SAM" id="MobiDB-lite"/>
    </source>
</evidence>
<dbReference type="GO" id="GO:0008173">
    <property type="term" value="F:RNA methyltransferase activity"/>
    <property type="evidence" value="ECO:0007669"/>
    <property type="project" value="InterPro"/>
</dbReference>
<dbReference type="FunFam" id="3.20.20.70:FF:000161">
    <property type="entry name" value="Dual-specificity RNA methyltransferase RlmN"/>
    <property type="match status" value="1"/>
</dbReference>
<dbReference type="PANTHER" id="PTHR30544:SF9">
    <property type="entry name" value="RADICAL SAM SUPERFAMILY PROTEIN"/>
    <property type="match status" value="1"/>
</dbReference>
<dbReference type="SFLD" id="SFLDS00029">
    <property type="entry name" value="Radical_SAM"/>
    <property type="match status" value="1"/>
</dbReference>
<evidence type="ECO:0000313" key="15">
    <source>
        <dbReference type="RefSeq" id="XP_022996536.1"/>
    </source>
</evidence>
<evidence type="ECO:0000259" key="13">
    <source>
        <dbReference type="PROSITE" id="PS51918"/>
    </source>
</evidence>
<evidence type="ECO:0000256" key="5">
    <source>
        <dbReference type="ARBA" id="ARBA00022552"/>
    </source>
</evidence>
<protein>
    <submittedName>
        <fullName evidence="15">Uncharacterized protein LOC111491756 isoform X2</fullName>
    </submittedName>
</protein>
<evidence type="ECO:0000256" key="2">
    <source>
        <dbReference type="ARBA" id="ARBA00004496"/>
    </source>
</evidence>
<dbReference type="NCBIfam" id="TIGR00048">
    <property type="entry name" value="rRNA_mod_RlmN"/>
    <property type="match status" value="1"/>
</dbReference>
<keyword evidence="3" id="KW-0004">4Fe-4S</keyword>
<dbReference type="SUPFAM" id="SSF102114">
    <property type="entry name" value="Radical SAM enzymes"/>
    <property type="match status" value="1"/>
</dbReference>
<dbReference type="InterPro" id="IPR004383">
    <property type="entry name" value="rRNA_lsu_MTrfase_RlmN/Cfr"/>
</dbReference>
<comment type="subcellular location">
    <subcellularLocation>
        <location evidence="2">Cytoplasm</location>
    </subcellularLocation>
</comment>
<evidence type="ECO:0000256" key="3">
    <source>
        <dbReference type="ARBA" id="ARBA00022485"/>
    </source>
</evidence>
<dbReference type="GO" id="GO:0070475">
    <property type="term" value="P:rRNA base methylation"/>
    <property type="evidence" value="ECO:0007669"/>
    <property type="project" value="InterPro"/>
</dbReference>
<dbReference type="GeneID" id="111491756"/>
<dbReference type="CDD" id="cd01335">
    <property type="entry name" value="Radical_SAM"/>
    <property type="match status" value="1"/>
</dbReference>
<dbReference type="GO" id="GO:0046872">
    <property type="term" value="F:metal ion binding"/>
    <property type="evidence" value="ECO:0007669"/>
    <property type="project" value="UniProtKB-KW"/>
</dbReference>
<evidence type="ECO:0000256" key="1">
    <source>
        <dbReference type="ARBA" id="ARBA00001966"/>
    </source>
</evidence>
<dbReference type="Gene3D" id="3.20.20.70">
    <property type="entry name" value="Aldolase class I"/>
    <property type="match status" value="1"/>
</dbReference>
<organism evidence="14 15">
    <name type="scientific">Cucurbita maxima</name>
    <name type="common">Pumpkin</name>
    <name type="synonym">Winter squash</name>
    <dbReference type="NCBI Taxonomy" id="3661"/>
    <lineage>
        <taxon>Eukaryota</taxon>
        <taxon>Viridiplantae</taxon>
        <taxon>Streptophyta</taxon>
        <taxon>Embryophyta</taxon>
        <taxon>Tracheophyta</taxon>
        <taxon>Spermatophyta</taxon>
        <taxon>Magnoliopsida</taxon>
        <taxon>eudicotyledons</taxon>
        <taxon>Gunneridae</taxon>
        <taxon>Pentapetalae</taxon>
        <taxon>rosids</taxon>
        <taxon>fabids</taxon>
        <taxon>Cucurbitales</taxon>
        <taxon>Cucurbitaceae</taxon>
        <taxon>Cucurbiteae</taxon>
        <taxon>Cucurbita</taxon>
    </lineage>
</organism>
<sequence length="480" mass="53237">MAACSTWKTLRISSSSARTLLQRSSSSPSASHLVSKPTMSAPLPSAKPSASSRFSVPKLTNFRLPVELSSVQSLMPLHSATASALFTSLLSLHNNSWGCLSEAMPEKKEILHTDSKMLLKGLSYTELEKWVKARGYRPGQALMLWKRLYGDNVWAHSGDELEGLNKDFKKMLIEKAEFRALSLREILPSSDGTRKILFNLEDGLIIETVVIPCDRGRTTVCVSSQVGCAMNCQFCYTGRMGLKRHLTAAEIVEQAVFARRLLTCEVGLITNVVFMGMGEPLHNIDNVIKAANIMVDEQGLHFSPRKVTVSTSGLVPQLKRFLHDCNCALAVSLNATTDEVRNWIMPINRKYKLGLLLQTLREELRCKHNYKVLFEYVMLAGVNDSIEDAKRIVDLVQGIPCKINLISFNPHCGSQFRPTCKEKMIEFRNVLAAAGLTVLLRLSRGDDQMAACGQLGKPGTIQAPLLRVPDQFQMAMKLAP</sequence>
<dbReference type="InterPro" id="IPR007197">
    <property type="entry name" value="rSAM"/>
</dbReference>
<dbReference type="Gene3D" id="1.10.150.530">
    <property type="match status" value="1"/>
</dbReference>
<comment type="cofactor">
    <cofactor evidence="1">
        <name>[4Fe-4S] cluster</name>
        <dbReference type="ChEBI" id="CHEBI:49883"/>
    </cofactor>
</comment>
<evidence type="ECO:0000256" key="10">
    <source>
        <dbReference type="ARBA" id="ARBA00023004"/>
    </source>
</evidence>
<evidence type="ECO:0000256" key="7">
    <source>
        <dbReference type="ARBA" id="ARBA00022679"/>
    </source>
</evidence>
<keyword evidence="6" id="KW-0489">Methyltransferase</keyword>
<keyword evidence="9" id="KW-0479">Metal-binding</keyword>
<keyword evidence="10" id="KW-0408">Iron</keyword>
<dbReference type="AlphaFoldDB" id="A0A6J1K524"/>
<dbReference type="SFLD" id="SFLDG01062">
    <property type="entry name" value="methyltransferase_(Class_A)"/>
    <property type="match status" value="1"/>
</dbReference>
<keyword evidence="14" id="KW-1185">Reference proteome</keyword>
<dbReference type="SFLD" id="SFLDF00275">
    <property type="entry name" value="adenosine_C2_methyltransferase"/>
    <property type="match status" value="1"/>
</dbReference>
<gene>
    <name evidence="15" type="primary">LOC111491756</name>
</gene>
<dbReference type="FunFam" id="1.10.150.530:FF:000005">
    <property type="entry name" value="Radical SAM superfamily protein"/>
    <property type="match status" value="1"/>
</dbReference>
<dbReference type="GO" id="GO:0030488">
    <property type="term" value="P:tRNA methylation"/>
    <property type="evidence" value="ECO:0007669"/>
    <property type="project" value="InterPro"/>
</dbReference>